<feature type="signal peptide" evidence="2">
    <location>
        <begin position="1"/>
        <end position="31"/>
    </location>
</feature>
<protein>
    <submittedName>
        <fullName evidence="3">Uncharacterized protein</fullName>
    </submittedName>
</protein>
<proteinExistence type="predicted"/>
<feature type="region of interest" description="Disordered" evidence="1">
    <location>
        <begin position="24"/>
        <end position="51"/>
    </location>
</feature>
<keyword evidence="2" id="KW-0732">Signal</keyword>
<sequence>MRSRFASRLAATMLLALTFSCSSGPSPQSSAPPPAPEQGLSRVVSGAEDSTAAIPGAPDALYRFRFRQVDPASDRFTFQDRELSFYFRPAPDALHFQIENRQDRPVYIQWDRSTFTDADGNTGKLAHSTTTWDDRFRAQADTQIPGLQRYSDYALPLEYLLDPAGGAAQIHRPLFPEDHNAPTYTDRTFGVELAFLVNGRPASYTFHFRVASVIPR</sequence>
<dbReference type="EMBL" id="JACQAY010000308">
    <property type="protein sequence ID" value="MBI3540459.1"/>
    <property type="molecule type" value="Genomic_DNA"/>
</dbReference>
<dbReference type="AlphaFoldDB" id="A0A9D6QQ19"/>
<accession>A0A9D6QQ19</accession>
<evidence type="ECO:0000313" key="3">
    <source>
        <dbReference type="EMBL" id="MBI3540459.1"/>
    </source>
</evidence>
<gene>
    <name evidence="3" type="ORF">HY076_09325</name>
</gene>
<dbReference type="PROSITE" id="PS51257">
    <property type="entry name" value="PROKAR_LIPOPROTEIN"/>
    <property type="match status" value="1"/>
</dbReference>
<comment type="caution">
    <text evidence="3">The sequence shown here is derived from an EMBL/GenBank/DDBJ whole genome shotgun (WGS) entry which is preliminary data.</text>
</comment>
<organism evidence="3 4">
    <name type="scientific">Eiseniibacteriota bacterium</name>
    <dbReference type="NCBI Taxonomy" id="2212470"/>
    <lineage>
        <taxon>Bacteria</taxon>
        <taxon>Candidatus Eiseniibacteriota</taxon>
    </lineage>
</organism>
<evidence type="ECO:0000256" key="2">
    <source>
        <dbReference type="SAM" id="SignalP"/>
    </source>
</evidence>
<feature type="chain" id="PRO_5039503073" evidence="2">
    <location>
        <begin position="32"/>
        <end position="216"/>
    </location>
</feature>
<evidence type="ECO:0000313" key="4">
    <source>
        <dbReference type="Proteomes" id="UP000807850"/>
    </source>
</evidence>
<evidence type="ECO:0000256" key="1">
    <source>
        <dbReference type="SAM" id="MobiDB-lite"/>
    </source>
</evidence>
<reference evidence="3" key="1">
    <citation type="submission" date="2020-07" db="EMBL/GenBank/DDBJ databases">
        <title>Huge and variable diversity of episymbiotic CPR bacteria and DPANN archaea in groundwater ecosystems.</title>
        <authorList>
            <person name="He C.Y."/>
            <person name="Keren R."/>
            <person name="Whittaker M."/>
            <person name="Farag I.F."/>
            <person name="Doudna J."/>
            <person name="Cate J.H.D."/>
            <person name="Banfield J.F."/>
        </authorList>
    </citation>
    <scope>NUCLEOTIDE SEQUENCE</scope>
    <source>
        <strain evidence="3">NC_groundwater_928_Pr1_S-0.2um_72_17</strain>
    </source>
</reference>
<dbReference type="Proteomes" id="UP000807850">
    <property type="component" value="Unassembled WGS sequence"/>
</dbReference>
<name>A0A9D6QQ19_UNCEI</name>